<dbReference type="GO" id="GO:0003677">
    <property type="term" value="F:DNA binding"/>
    <property type="evidence" value="ECO:0007669"/>
    <property type="project" value="InterPro"/>
</dbReference>
<dbReference type="Gene3D" id="1.20.1060.10">
    <property type="entry name" value="Taq DNA Polymerase, Chain T, domain 4"/>
    <property type="match status" value="1"/>
</dbReference>
<dbReference type="GO" id="GO:0006261">
    <property type="term" value="P:DNA-templated DNA replication"/>
    <property type="evidence" value="ECO:0007669"/>
    <property type="project" value="InterPro"/>
</dbReference>
<dbReference type="Gene3D" id="1.10.150.20">
    <property type="entry name" value="5' to 3' exonuclease, C-terminal subdomain"/>
    <property type="match status" value="1"/>
</dbReference>
<evidence type="ECO:0000256" key="1">
    <source>
        <dbReference type="ARBA" id="ARBA00022705"/>
    </source>
</evidence>
<dbReference type="InterPro" id="IPR001098">
    <property type="entry name" value="DNA-dir_DNA_pol_A_palm_dom"/>
</dbReference>
<organism evidence="3">
    <name type="scientific">marine sediment metagenome</name>
    <dbReference type="NCBI Taxonomy" id="412755"/>
    <lineage>
        <taxon>unclassified sequences</taxon>
        <taxon>metagenomes</taxon>
        <taxon>ecological metagenomes</taxon>
    </lineage>
</organism>
<keyword evidence="1" id="KW-0235">DNA replication</keyword>
<accession>X1BIZ4</accession>
<dbReference type="EMBL" id="BART01024957">
    <property type="protein sequence ID" value="GAG94985.1"/>
    <property type="molecule type" value="Genomic_DNA"/>
</dbReference>
<feature type="domain" description="DNA-directed DNA polymerase family A palm" evidence="2">
    <location>
        <begin position="90"/>
        <end position="246"/>
    </location>
</feature>
<name>X1BIZ4_9ZZZZ</name>
<dbReference type="InterPro" id="IPR043502">
    <property type="entry name" value="DNA/RNA_pol_sf"/>
</dbReference>
<dbReference type="Pfam" id="PF00476">
    <property type="entry name" value="DNA_pol_A"/>
    <property type="match status" value="1"/>
</dbReference>
<dbReference type="Gene3D" id="3.30.70.370">
    <property type="match status" value="1"/>
</dbReference>
<dbReference type="PANTHER" id="PTHR10133">
    <property type="entry name" value="DNA POLYMERASE I"/>
    <property type="match status" value="1"/>
</dbReference>
<dbReference type="SUPFAM" id="SSF56672">
    <property type="entry name" value="DNA/RNA polymerases"/>
    <property type="match status" value="1"/>
</dbReference>
<gene>
    <name evidence="3" type="ORF">S01H4_44915</name>
</gene>
<dbReference type="GO" id="GO:0006302">
    <property type="term" value="P:double-strand break repair"/>
    <property type="evidence" value="ECO:0007669"/>
    <property type="project" value="TreeGrafter"/>
</dbReference>
<dbReference type="AlphaFoldDB" id="X1BIZ4"/>
<dbReference type="GO" id="GO:0003887">
    <property type="term" value="F:DNA-directed DNA polymerase activity"/>
    <property type="evidence" value="ECO:0007669"/>
    <property type="project" value="InterPro"/>
</dbReference>
<evidence type="ECO:0000259" key="2">
    <source>
        <dbReference type="Pfam" id="PF00476"/>
    </source>
</evidence>
<evidence type="ECO:0000313" key="3">
    <source>
        <dbReference type="EMBL" id="GAG94985.1"/>
    </source>
</evidence>
<sequence>AKSYLDELEDKLLQKSYFHRVVIKKTLIKLQATTEKGLNSLKKKIETGRDRVRVGIYEKEFLKKMDLRRKVEASLLSTPDVSLIPAGSLMEFNLNSGKDLAMLLYDVLGFPPITTKKGNLRTSMEILEGFSKSSKRGAGVCRDIIKYKKIAKLYSTYIGPVMSWVGADRRVHTNFLIHGTTTGRLSSKKPNLQNIPSKTNIIKNMFVASPGHVLLQADFSQIELRILALFSGDDTLLEAFRRGEDMEDYHEEEHSRFSKLKDKMDYDLITGIVGTIVVEAFI</sequence>
<proteinExistence type="predicted"/>
<dbReference type="InterPro" id="IPR002298">
    <property type="entry name" value="DNA_polymerase_A"/>
</dbReference>
<reference evidence="3" key="1">
    <citation type="journal article" date="2014" name="Front. Microbiol.">
        <title>High frequency of phylogenetically diverse reductive dehalogenase-homologous genes in deep subseafloor sedimentary metagenomes.</title>
        <authorList>
            <person name="Kawai M."/>
            <person name="Futagami T."/>
            <person name="Toyoda A."/>
            <person name="Takaki Y."/>
            <person name="Nishi S."/>
            <person name="Hori S."/>
            <person name="Arai W."/>
            <person name="Tsubouchi T."/>
            <person name="Morono Y."/>
            <person name="Uchiyama I."/>
            <person name="Ito T."/>
            <person name="Fujiyama A."/>
            <person name="Inagaki F."/>
            <person name="Takami H."/>
        </authorList>
    </citation>
    <scope>NUCLEOTIDE SEQUENCE</scope>
    <source>
        <strain evidence="3">Expedition CK06-06</strain>
    </source>
</reference>
<comment type="caution">
    <text evidence="3">The sequence shown here is derived from an EMBL/GenBank/DDBJ whole genome shotgun (WGS) entry which is preliminary data.</text>
</comment>
<dbReference type="PANTHER" id="PTHR10133:SF27">
    <property type="entry name" value="DNA POLYMERASE NU"/>
    <property type="match status" value="1"/>
</dbReference>
<feature type="non-terminal residue" evidence="3">
    <location>
        <position position="282"/>
    </location>
</feature>
<feature type="non-terminal residue" evidence="3">
    <location>
        <position position="1"/>
    </location>
</feature>
<protein>
    <recommendedName>
        <fullName evidence="2">DNA-directed DNA polymerase family A palm domain-containing protein</fullName>
    </recommendedName>
</protein>